<dbReference type="GO" id="GO:0035438">
    <property type="term" value="F:cyclic-di-GMP binding"/>
    <property type="evidence" value="ECO:0007669"/>
    <property type="project" value="InterPro"/>
</dbReference>
<dbReference type="InterPro" id="IPR009875">
    <property type="entry name" value="PilZ_domain"/>
</dbReference>
<accession>A0A3B0ZXP9</accession>
<dbReference type="SUPFAM" id="SSF141371">
    <property type="entry name" value="PilZ domain-like"/>
    <property type="match status" value="1"/>
</dbReference>
<feature type="transmembrane region" description="Helical" evidence="1">
    <location>
        <begin position="12"/>
        <end position="34"/>
    </location>
</feature>
<reference evidence="3" key="1">
    <citation type="submission" date="2018-06" db="EMBL/GenBank/DDBJ databases">
        <authorList>
            <person name="Zhirakovskaya E."/>
        </authorList>
    </citation>
    <scope>NUCLEOTIDE SEQUENCE</scope>
</reference>
<evidence type="ECO:0000256" key="1">
    <source>
        <dbReference type="SAM" id="Phobius"/>
    </source>
</evidence>
<dbReference type="AlphaFoldDB" id="A0A3B0ZXP9"/>
<sequence>MDKLRLFFINNVWTADSIIISVVLIGVIFAVTLFSNSIVSNGNEAMEYSMQWINGHSPQQSEKIMRHYIRHPVDIPIEVIPENNPLTLTHGVDDDMTIEKMENVSFGGLMFQSAIPYTQNKVIRVKISSVSPEFEAAATVSWCRKAGKYYLVGLEFTDKDSEFKIRMVEQVCYIMHYRKHILATEGRELGSDEAAREWIAQYGASFPK</sequence>
<organism evidence="3">
    <name type="scientific">hydrothermal vent metagenome</name>
    <dbReference type="NCBI Taxonomy" id="652676"/>
    <lineage>
        <taxon>unclassified sequences</taxon>
        <taxon>metagenomes</taxon>
        <taxon>ecological metagenomes</taxon>
    </lineage>
</organism>
<proteinExistence type="predicted"/>
<keyword evidence="1" id="KW-0472">Membrane</keyword>
<dbReference type="Pfam" id="PF07238">
    <property type="entry name" value="PilZ"/>
    <property type="match status" value="1"/>
</dbReference>
<feature type="domain" description="PilZ" evidence="2">
    <location>
        <begin position="66"/>
        <end position="166"/>
    </location>
</feature>
<protein>
    <recommendedName>
        <fullName evidence="2">PilZ domain-containing protein</fullName>
    </recommendedName>
</protein>
<name>A0A3B0ZXP9_9ZZZZ</name>
<gene>
    <name evidence="3" type="ORF">MNBD_GAMMA23-261</name>
</gene>
<keyword evidence="1" id="KW-1133">Transmembrane helix</keyword>
<dbReference type="EMBL" id="UOFT01000023">
    <property type="protein sequence ID" value="VAW92222.1"/>
    <property type="molecule type" value="Genomic_DNA"/>
</dbReference>
<evidence type="ECO:0000313" key="3">
    <source>
        <dbReference type="EMBL" id="VAW92222.1"/>
    </source>
</evidence>
<keyword evidence="1" id="KW-0812">Transmembrane</keyword>
<evidence type="ECO:0000259" key="2">
    <source>
        <dbReference type="Pfam" id="PF07238"/>
    </source>
</evidence>
<dbReference type="Gene3D" id="2.40.10.220">
    <property type="entry name" value="predicted glycosyltransferase like domains"/>
    <property type="match status" value="1"/>
</dbReference>